<keyword evidence="2" id="KW-0238">DNA-binding</keyword>
<dbReference type="PANTHER" id="PTHR43280">
    <property type="entry name" value="ARAC-FAMILY TRANSCRIPTIONAL REGULATOR"/>
    <property type="match status" value="1"/>
</dbReference>
<keyword evidence="1" id="KW-0805">Transcription regulation</keyword>
<organism evidence="5 6">
    <name type="scientific">Limosilactobacillus oris DSM 4864</name>
    <dbReference type="NCBI Taxonomy" id="1423779"/>
    <lineage>
        <taxon>Bacteria</taxon>
        <taxon>Bacillati</taxon>
        <taxon>Bacillota</taxon>
        <taxon>Bacilli</taxon>
        <taxon>Lactobacillales</taxon>
        <taxon>Lactobacillaceae</taxon>
        <taxon>Limosilactobacillus</taxon>
    </lineage>
</organism>
<dbReference type="PATRIC" id="fig|1423779.3.peg.1366"/>
<dbReference type="Gene3D" id="2.60.120.280">
    <property type="entry name" value="Regulatory protein AraC"/>
    <property type="match status" value="1"/>
</dbReference>
<protein>
    <submittedName>
        <fullName evidence="5">Arac-like ligand binding domain protein</fullName>
    </submittedName>
</protein>
<dbReference type="EMBL" id="AZGE01000035">
    <property type="protein sequence ID" value="KRM14240.1"/>
    <property type="molecule type" value="Genomic_DNA"/>
</dbReference>
<dbReference type="InterPro" id="IPR003313">
    <property type="entry name" value="AraC-bd"/>
</dbReference>
<dbReference type="PRINTS" id="PR00032">
    <property type="entry name" value="HTHARAC"/>
</dbReference>
<dbReference type="SMART" id="SM00342">
    <property type="entry name" value="HTH_ARAC"/>
    <property type="match status" value="1"/>
</dbReference>
<dbReference type="GO" id="GO:0003700">
    <property type="term" value="F:DNA-binding transcription factor activity"/>
    <property type="evidence" value="ECO:0007669"/>
    <property type="project" value="InterPro"/>
</dbReference>
<dbReference type="InterPro" id="IPR009057">
    <property type="entry name" value="Homeodomain-like_sf"/>
</dbReference>
<accession>A0A0R1W8J1</accession>
<dbReference type="Gene3D" id="1.10.10.60">
    <property type="entry name" value="Homeodomain-like"/>
    <property type="match status" value="2"/>
</dbReference>
<dbReference type="InterPro" id="IPR018060">
    <property type="entry name" value="HTH_AraC"/>
</dbReference>
<comment type="caution">
    <text evidence="5">The sequence shown here is derived from an EMBL/GenBank/DDBJ whole genome shotgun (WGS) entry which is preliminary data.</text>
</comment>
<evidence type="ECO:0000259" key="4">
    <source>
        <dbReference type="PROSITE" id="PS01124"/>
    </source>
</evidence>
<reference evidence="5 6" key="1">
    <citation type="journal article" date="2015" name="Genome Announc.">
        <title>Expanding the biotechnology potential of lactobacilli through comparative genomics of 213 strains and associated genera.</title>
        <authorList>
            <person name="Sun Z."/>
            <person name="Harris H.M."/>
            <person name="McCann A."/>
            <person name="Guo C."/>
            <person name="Argimon S."/>
            <person name="Zhang W."/>
            <person name="Yang X."/>
            <person name="Jeffery I.B."/>
            <person name="Cooney J.C."/>
            <person name="Kagawa T.F."/>
            <person name="Liu W."/>
            <person name="Song Y."/>
            <person name="Salvetti E."/>
            <person name="Wrobel A."/>
            <person name="Rasinkangas P."/>
            <person name="Parkhill J."/>
            <person name="Rea M.C."/>
            <person name="O'Sullivan O."/>
            <person name="Ritari J."/>
            <person name="Douillard F.P."/>
            <person name="Paul Ross R."/>
            <person name="Yang R."/>
            <person name="Briner A.E."/>
            <person name="Felis G.E."/>
            <person name="de Vos W.M."/>
            <person name="Barrangou R."/>
            <person name="Klaenhammer T.R."/>
            <person name="Caufield P.W."/>
            <person name="Cui Y."/>
            <person name="Zhang H."/>
            <person name="O'Toole P.W."/>
        </authorList>
    </citation>
    <scope>NUCLEOTIDE SEQUENCE [LARGE SCALE GENOMIC DNA]</scope>
    <source>
        <strain evidence="5 6">DSM 4864</strain>
    </source>
</reference>
<name>A0A0R1W8J1_9LACO</name>
<evidence type="ECO:0000256" key="3">
    <source>
        <dbReference type="ARBA" id="ARBA00023163"/>
    </source>
</evidence>
<dbReference type="InterPro" id="IPR020449">
    <property type="entry name" value="Tscrpt_reg_AraC-type_HTH"/>
</dbReference>
<gene>
    <name evidence="5" type="ORF">FC49_GL001327</name>
</gene>
<dbReference type="GO" id="GO:0043565">
    <property type="term" value="F:sequence-specific DNA binding"/>
    <property type="evidence" value="ECO:0007669"/>
    <property type="project" value="InterPro"/>
</dbReference>
<dbReference type="Pfam" id="PF02311">
    <property type="entry name" value="AraC_binding"/>
    <property type="match status" value="1"/>
</dbReference>
<evidence type="ECO:0000256" key="1">
    <source>
        <dbReference type="ARBA" id="ARBA00023015"/>
    </source>
</evidence>
<dbReference type="PROSITE" id="PS01124">
    <property type="entry name" value="HTH_ARAC_FAMILY_2"/>
    <property type="match status" value="1"/>
</dbReference>
<evidence type="ECO:0000313" key="6">
    <source>
        <dbReference type="Proteomes" id="UP000050973"/>
    </source>
</evidence>
<evidence type="ECO:0000313" key="5">
    <source>
        <dbReference type="EMBL" id="KRM14240.1"/>
    </source>
</evidence>
<evidence type="ECO:0000256" key="2">
    <source>
        <dbReference type="ARBA" id="ARBA00023125"/>
    </source>
</evidence>
<keyword evidence="3" id="KW-0804">Transcription</keyword>
<dbReference type="Proteomes" id="UP000050973">
    <property type="component" value="Unassembled WGS sequence"/>
</dbReference>
<proteinExistence type="predicted"/>
<dbReference type="RefSeq" id="WP_003715437.1">
    <property type="nucleotide sequence ID" value="NZ_AZGE01000035.1"/>
</dbReference>
<dbReference type="PANTHER" id="PTHR43280:SF30">
    <property type="entry name" value="MMSAB OPERON REGULATORY PROTEIN"/>
    <property type="match status" value="1"/>
</dbReference>
<dbReference type="Pfam" id="PF12833">
    <property type="entry name" value="HTH_18"/>
    <property type="match status" value="1"/>
</dbReference>
<dbReference type="SUPFAM" id="SSF46689">
    <property type="entry name" value="Homeodomain-like"/>
    <property type="match status" value="2"/>
</dbReference>
<dbReference type="InterPro" id="IPR037923">
    <property type="entry name" value="HTH-like"/>
</dbReference>
<dbReference type="SUPFAM" id="SSF51215">
    <property type="entry name" value="Regulatory protein AraC"/>
    <property type="match status" value="1"/>
</dbReference>
<dbReference type="CDD" id="cd06986">
    <property type="entry name" value="cupin_MmsR-like_N"/>
    <property type="match status" value="1"/>
</dbReference>
<feature type="domain" description="HTH araC/xylS-type" evidence="4">
    <location>
        <begin position="175"/>
        <end position="274"/>
    </location>
</feature>
<dbReference type="AlphaFoldDB" id="A0A0R1W8J1"/>
<sequence>MDNDFKSLDNNRLESNILFIGQDSCPPNYFFRGNNVRSNYVLHYILDGQGTFSSANRPAVSLKQGDVFLLPKDVPCFYQADGEHPWTYLWIGFAGAKVKTMLDGSKLSSQRYLRQVQDSQFSHYLKLLYTTLRHGDSLANDILTEALTYQMFYQLVTEFPGKSSQTGGKAQKHLQLAQNYLEQNYRHSTCTVASLCDHLGLSRSYLYTIFKKGLTISPQDYLTRLRMEEARQRLRASTEPVRQIAGEVGYHDEFTFSKAFKRYTGFSPSAYRQTRY</sequence>